<evidence type="ECO:0000256" key="9">
    <source>
        <dbReference type="ARBA" id="ARBA00025772"/>
    </source>
</evidence>
<feature type="domain" description="General secretion pathway GspH" evidence="12">
    <location>
        <begin position="43"/>
        <end position="157"/>
    </location>
</feature>
<keyword evidence="8 11" id="KW-0472">Membrane</keyword>
<keyword evidence="4" id="KW-0488">Methylation</keyword>
<evidence type="ECO:0000313" key="14">
    <source>
        <dbReference type="Proteomes" id="UP000501379"/>
    </source>
</evidence>
<proteinExistence type="inferred from homology"/>
<keyword evidence="7 11" id="KW-1133">Transmembrane helix</keyword>
<keyword evidence="5" id="KW-0997">Cell inner membrane</keyword>
<evidence type="ECO:0000256" key="4">
    <source>
        <dbReference type="ARBA" id="ARBA00022481"/>
    </source>
</evidence>
<dbReference type="InterPro" id="IPR012902">
    <property type="entry name" value="N_methyl_site"/>
</dbReference>
<sequence length="171" mass="18819">MKNTHGHTLIELLVCMAVLICLASIGVPRLIQTHQQMIQRTTTNNMLGALHYARSQAVFSRTSTSLCNGELSCSSSTTWQNGLLVFSDPNANGQLDAGEVLLQKLAIPEDYSWRWSSFRSRTRISFANDGTTLALNGTFTLCHKTTPTRQIVVSVTGRPRVQPPTPQARCS</sequence>
<evidence type="ECO:0000256" key="3">
    <source>
        <dbReference type="ARBA" id="ARBA00022475"/>
    </source>
</evidence>
<keyword evidence="6 11" id="KW-0812">Transmembrane</keyword>
<organism evidence="13 14">
    <name type="scientific">Aquipseudomonas campi</name>
    <dbReference type="NCBI Taxonomy" id="2731681"/>
    <lineage>
        <taxon>Bacteria</taxon>
        <taxon>Pseudomonadati</taxon>
        <taxon>Pseudomonadota</taxon>
        <taxon>Gammaproteobacteria</taxon>
        <taxon>Pseudomonadales</taxon>
        <taxon>Pseudomonadaceae</taxon>
        <taxon>Aquipseudomonas</taxon>
    </lineage>
</organism>
<comment type="similarity">
    <text evidence="9">Belongs to the GSP H family.</text>
</comment>
<keyword evidence="3" id="KW-1003">Cell membrane</keyword>
<evidence type="ECO:0000256" key="1">
    <source>
        <dbReference type="ARBA" id="ARBA00004377"/>
    </source>
</evidence>
<dbReference type="Pfam" id="PF07963">
    <property type="entry name" value="N_methyl"/>
    <property type="match status" value="1"/>
</dbReference>
<comment type="subcellular location">
    <subcellularLocation>
        <location evidence="1">Cell inner membrane</location>
        <topology evidence="1">Single-pass membrane protein</topology>
    </subcellularLocation>
</comment>
<evidence type="ECO:0000313" key="13">
    <source>
        <dbReference type="EMBL" id="QKE64488.1"/>
    </source>
</evidence>
<gene>
    <name evidence="13" type="ORF">HNE05_14420</name>
</gene>
<dbReference type="Pfam" id="PF12019">
    <property type="entry name" value="GspH"/>
    <property type="match status" value="1"/>
</dbReference>
<feature type="transmembrane region" description="Helical" evidence="11">
    <location>
        <begin position="12"/>
        <end position="31"/>
    </location>
</feature>
<dbReference type="InterPro" id="IPR022346">
    <property type="entry name" value="T2SS_GspH"/>
</dbReference>
<dbReference type="GO" id="GO:0015628">
    <property type="term" value="P:protein secretion by the type II secretion system"/>
    <property type="evidence" value="ECO:0007669"/>
    <property type="project" value="InterPro"/>
</dbReference>
<reference evidence="13" key="1">
    <citation type="submission" date="2020-07" db="EMBL/GenBank/DDBJ databases">
        <title>Nitrate ammonifying Pseudomonas campi sp. nov. isolated from German agricultural grassland.</title>
        <authorList>
            <person name="Timsy T."/>
            <person name="Ulrich A."/>
            <person name="Spanner T."/>
            <person name="Foesel B."/>
            <person name="Kolb S."/>
            <person name="Horn M.A."/>
            <person name="Behrendt U."/>
        </authorList>
    </citation>
    <scope>NUCLEOTIDE SEQUENCE</scope>
    <source>
        <strain evidence="13">S1-A32-2</strain>
    </source>
</reference>
<dbReference type="InterPro" id="IPR045584">
    <property type="entry name" value="Pilin-like"/>
</dbReference>
<dbReference type="KEGG" id="pcam:HNE05_14420"/>
<evidence type="ECO:0000256" key="10">
    <source>
        <dbReference type="ARBA" id="ARBA00030775"/>
    </source>
</evidence>
<dbReference type="SUPFAM" id="SSF54523">
    <property type="entry name" value="Pili subunits"/>
    <property type="match status" value="1"/>
</dbReference>
<evidence type="ECO:0000256" key="8">
    <source>
        <dbReference type="ARBA" id="ARBA00023136"/>
    </source>
</evidence>
<dbReference type="EMBL" id="CP053697">
    <property type="protein sequence ID" value="QKE64488.1"/>
    <property type="molecule type" value="Genomic_DNA"/>
</dbReference>
<dbReference type="GO" id="GO:0005886">
    <property type="term" value="C:plasma membrane"/>
    <property type="evidence" value="ECO:0007669"/>
    <property type="project" value="UniProtKB-SubCell"/>
</dbReference>
<dbReference type="GO" id="GO:0015627">
    <property type="term" value="C:type II protein secretion system complex"/>
    <property type="evidence" value="ECO:0007669"/>
    <property type="project" value="InterPro"/>
</dbReference>
<dbReference type="RefSeq" id="WP_173209448.1">
    <property type="nucleotide sequence ID" value="NZ_CP053697.2"/>
</dbReference>
<dbReference type="Gene3D" id="3.55.40.10">
    <property type="entry name" value="minor pseudopilin epsh domain"/>
    <property type="match status" value="1"/>
</dbReference>
<evidence type="ECO:0000259" key="12">
    <source>
        <dbReference type="Pfam" id="PF12019"/>
    </source>
</evidence>
<evidence type="ECO:0000256" key="2">
    <source>
        <dbReference type="ARBA" id="ARBA00021549"/>
    </source>
</evidence>
<keyword evidence="14" id="KW-1185">Reference proteome</keyword>
<protein>
    <recommendedName>
        <fullName evidence="2">Type II secretion system protein H</fullName>
    </recommendedName>
    <alternativeName>
        <fullName evidence="10">General secretion pathway protein H</fullName>
    </alternativeName>
</protein>
<evidence type="ECO:0000256" key="7">
    <source>
        <dbReference type="ARBA" id="ARBA00022989"/>
    </source>
</evidence>
<name>A0A6M8FUF8_9GAMM</name>
<evidence type="ECO:0000256" key="11">
    <source>
        <dbReference type="SAM" id="Phobius"/>
    </source>
</evidence>
<accession>A0A6M8FUF8</accession>
<evidence type="ECO:0000256" key="6">
    <source>
        <dbReference type="ARBA" id="ARBA00022692"/>
    </source>
</evidence>
<evidence type="ECO:0000256" key="5">
    <source>
        <dbReference type="ARBA" id="ARBA00022519"/>
    </source>
</evidence>
<dbReference type="Proteomes" id="UP000501379">
    <property type="component" value="Chromosome"/>
</dbReference>
<dbReference type="AlphaFoldDB" id="A0A6M8FUF8"/>